<keyword evidence="4 7" id="KW-0560">Oxidoreductase</keyword>
<feature type="domain" description="Flavodoxin-like" evidence="8">
    <location>
        <begin position="3"/>
        <end position="171"/>
    </location>
</feature>
<dbReference type="InterPro" id="IPR001226">
    <property type="entry name" value="Flavodoxin_CS"/>
</dbReference>
<dbReference type="InterPro" id="IPR044264">
    <property type="entry name" value="HemG"/>
</dbReference>
<dbReference type="InterPro" id="IPR026816">
    <property type="entry name" value="Flavodoxin_dom"/>
</dbReference>
<protein>
    <recommendedName>
        <fullName evidence="7">Protoporphyrinogen IX dehydrogenase [quinone]</fullName>
        <ecNumber evidence="7">1.3.5.3</ecNumber>
    </recommendedName>
    <alternativeName>
        <fullName evidence="7">Protoporphyrinogen IX dehydrogenase [menaquinone]</fullName>
    </alternativeName>
    <alternativeName>
        <fullName evidence="7">Protoporphyrinogen IX dehydrogenase [ubiquinone]</fullName>
    </alternativeName>
    <alternativeName>
        <fullName evidence="7">Protoporphyrinogen oxidase</fullName>
        <shortName evidence="7">PPO</shortName>
    </alternativeName>
</protein>
<accession>A0A0E1NLX1</accession>
<dbReference type="PROSITE" id="PS50902">
    <property type="entry name" value="FLAVODOXIN_LIKE"/>
    <property type="match status" value="1"/>
</dbReference>
<dbReference type="EMBL" id="CP068146">
    <property type="protein sequence ID" value="QQU48395.1"/>
    <property type="molecule type" value="Genomic_DNA"/>
</dbReference>
<dbReference type="UniPathway" id="UPA00251">
    <property type="reaction ID" value="UER00324"/>
</dbReference>
<reference evidence="9 11" key="1">
    <citation type="submission" date="2015-03" db="EMBL/GenBank/DDBJ databases">
        <authorList>
            <person name="Murphy D."/>
        </authorList>
    </citation>
    <scope>NUCLEOTIDE SEQUENCE [LARGE SCALE GENOMIC DNA]</scope>
    <source>
        <strain evidence="9 11">IP26249</strain>
    </source>
</reference>
<evidence type="ECO:0000259" key="8">
    <source>
        <dbReference type="PROSITE" id="PS50902"/>
    </source>
</evidence>
<dbReference type="RefSeq" id="WP_005165575.1">
    <property type="nucleotide sequence ID" value="NZ_CGBC01000063.1"/>
</dbReference>
<keyword evidence="1 7" id="KW-0285">Flavoprotein</keyword>
<keyword evidence="5" id="KW-0472">Membrane</keyword>
<evidence type="ECO:0000256" key="7">
    <source>
        <dbReference type="HAMAP-Rule" id="MF_00853"/>
    </source>
</evidence>
<sequence>MKVLILYSSRDGQTQTIASYIAKELSTAATCEIRDLAEVEQIDLSQYQQVMIGASVRYGHFSPVLSKFVNKHVEQLNQMPSAFFAVNLTARKPEKRSPQTNAYVRKFLLSTPWQPTLCAVFAGALRYPRYRWIDRVMIQLIMRMTGGETDTSKEVEYTDWQQVSSFAQDFSVLQYEK</sequence>
<keyword evidence="3 7" id="KW-0547">Nucleotide-binding</keyword>
<dbReference type="SUPFAM" id="SSF52218">
    <property type="entry name" value="Flavoproteins"/>
    <property type="match status" value="1"/>
</dbReference>
<organism evidence="9 11">
    <name type="scientific">Yersinia enterocolitica</name>
    <dbReference type="NCBI Taxonomy" id="630"/>
    <lineage>
        <taxon>Bacteria</taxon>
        <taxon>Pseudomonadati</taxon>
        <taxon>Pseudomonadota</taxon>
        <taxon>Gammaproteobacteria</taxon>
        <taxon>Enterobacterales</taxon>
        <taxon>Yersiniaceae</taxon>
        <taxon>Yersinia</taxon>
    </lineage>
</organism>
<proteinExistence type="inferred from homology"/>
<evidence type="ECO:0000256" key="3">
    <source>
        <dbReference type="ARBA" id="ARBA00022741"/>
    </source>
</evidence>
<dbReference type="AlphaFoldDB" id="A0A0E1NLX1"/>
<evidence type="ECO:0000256" key="4">
    <source>
        <dbReference type="ARBA" id="ARBA00023002"/>
    </source>
</evidence>
<dbReference type="PANTHER" id="PTHR38030:SF2">
    <property type="entry name" value="PROTOPORPHYRINOGEN IX DEHYDROGENASE [QUINONE]"/>
    <property type="match status" value="1"/>
</dbReference>
<evidence type="ECO:0000313" key="12">
    <source>
        <dbReference type="Proteomes" id="UP000595309"/>
    </source>
</evidence>
<evidence type="ECO:0000256" key="2">
    <source>
        <dbReference type="ARBA" id="ARBA00022643"/>
    </source>
</evidence>
<evidence type="ECO:0000313" key="10">
    <source>
        <dbReference type="EMBL" id="QQU48395.1"/>
    </source>
</evidence>
<dbReference type="Gene3D" id="3.40.50.360">
    <property type="match status" value="1"/>
</dbReference>
<dbReference type="HAMAP" id="MF_00853">
    <property type="entry name" value="HemG"/>
    <property type="match status" value="1"/>
</dbReference>
<dbReference type="Proteomes" id="UP000595309">
    <property type="component" value="Chromosome"/>
</dbReference>
<dbReference type="GO" id="GO:0004729">
    <property type="term" value="F:oxygen-dependent protoporphyrinogen oxidase activity"/>
    <property type="evidence" value="ECO:0007669"/>
    <property type="project" value="InterPro"/>
</dbReference>
<comment type="pathway">
    <text evidence="7">Porphyrin-containing compound metabolism; protoporphyrin-IX biosynthesis; protoporphyrin-IX from protoporphyrinogen-IX: step 1/1.</text>
</comment>
<reference evidence="10 12" key="2">
    <citation type="submission" date="2021-01" db="EMBL/GenBank/DDBJ databases">
        <title>FDA dAtabase for Regulatory Grade micrObial Sequences (FDA-ARGOS): Supporting development and validation of Infectious Disease Dx tests.</title>
        <authorList>
            <person name="Blissenbach B."/>
            <person name="Krut O."/>
            <person name="Tallon L."/>
            <person name="Sadzewicz L."/>
            <person name="Zhao X."/>
            <person name="Boylan J."/>
            <person name="Ott S."/>
            <person name="Bowen H."/>
            <person name="Vavikolanu K."/>
            <person name="Mehta A."/>
            <person name="Aluvathingal J."/>
            <person name="Nadendla S."/>
            <person name="Yan Y."/>
            <person name="Sichtig H."/>
        </authorList>
    </citation>
    <scope>NUCLEOTIDE SEQUENCE [LARGE SCALE GENOMIC DNA]</scope>
    <source>
        <strain evidence="10 12">FDAARGOS_1082</strain>
    </source>
</reference>
<dbReference type="InterPro" id="IPR029039">
    <property type="entry name" value="Flavoprotein-like_sf"/>
</dbReference>
<dbReference type="GO" id="GO:0070819">
    <property type="term" value="F:menaquinone-dependent protoporphyrinogen oxidase activity"/>
    <property type="evidence" value="ECO:0007669"/>
    <property type="project" value="UniProtKB-UniRule"/>
</dbReference>
<dbReference type="Proteomes" id="UP000048841">
    <property type="component" value="Unassembled WGS sequence"/>
</dbReference>
<comment type="cofactor">
    <cofactor evidence="7">
        <name>FMN</name>
        <dbReference type="ChEBI" id="CHEBI:58210"/>
    </cofactor>
    <text evidence="7">Binds 1 FMN non-covalently per subunit.</text>
</comment>
<keyword evidence="7" id="KW-1003">Cell membrane</keyword>
<evidence type="ECO:0000256" key="1">
    <source>
        <dbReference type="ARBA" id="ARBA00022630"/>
    </source>
</evidence>
<evidence type="ECO:0000256" key="5">
    <source>
        <dbReference type="ARBA" id="ARBA00023136"/>
    </source>
</evidence>
<comment type="catalytic activity">
    <reaction evidence="7">
        <text>protoporphyrinogen IX + 3 a quinone = protoporphyrin IX + 3 a quinol</text>
        <dbReference type="Rhea" id="RHEA:65032"/>
        <dbReference type="ChEBI" id="CHEBI:24646"/>
        <dbReference type="ChEBI" id="CHEBI:57306"/>
        <dbReference type="ChEBI" id="CHEBI:57307"/>
        <dbReference type="ChEBI" id="CHEBI:132124"/>
        <dbReference type="EC" id="1.3.5.3"/>
    </reaction>
</comment>
<dbReference type="GeneID" id="31411413"/>
<evidence type="ECO:0000313" key="9">
    <source>
        <dbReference type="EMBL" id="CFQ75261.1"/>
    </source>
</evidence>
<dbReference type="PROSITE" id="PS00201">
    <property type="entry name" value="FLAVODOXIN"/>
    <property type="match status" value="1"/>
</dbReference>
<dbReference type="Pfam" id="PF12724">
    <property type="entry name" value="Flavodoxin_5"/>
    <property type="match status" value="1"/>
</dbReference>
<dbReference type="InterPro" id="IPR008254">
    <property type="entry name" value="Flavodoxin/NO_synth"/>
</dbReference>
<comment type="catalytic activity">
    <reaction evidence="7">
        <text>protoporphyrinogen IX + 3 a ubiquinone = protoporphyrin IX + 3 a ubiquinol</text>
        <dbReference type="Rhea" id="RHEA:63936"/>
        <dbReference type="Rhea" id="RHEA-COMP:9565"/>
        <dbReference type="Rhea" id="RHEA-COMP:9566"/>
        <dbReference type="ChEBI" id="CHEBI:16389"/>
        <dbReference type="ChEBI" id="CHEBI:17976"/>
        <dbReference type="ChEBI" id="CHEBI:57306"/>
        <dbReference type="ChEBI" id="CHEBI:57307"/>
    </reaction>
</comment>
<evidence type="ECO:0000256" key="6">
    <source>
        <dbReference type="ARBA" id="ARBA00023244"/>
    </source>
</evidence>
<dbReference type="GO" id="GO:0006782">
    <property type="term" value="P:protoporphyrinogen IX biosynthetic process"/>
    <property type="evidence" value="ECO:0007669"/>
    <property type="project" value="UniProtKB-UniRule"/>
</dbReference>
<comment type="subcellular location">
    <subcellularLocation>
        <location evidence="7">Cell membrane</location>
        <topology evidence="7">Peripheral membrane protein</topology>
    </subcellularLocation>
</comment>
<dbReference type="EMBL" id="CGBR01000047">
    <property type="protein sequence ID" value="CFQ75261.1"/>
    <property type="molecule type" value="Genomic_DNA"/>
</dbReference>
<evidence type="ECO:0000313" key="11">
    <source>
        <dbReference type="Proteomes" id="UP000048841"/>
    </source>
</evidence>
<keyword evidence="2 7" id="KW-0288">FMN</keyword>
<dbReference type="GO" id="GO:0010181">
    <property type="term" value="F:FMN binding"/>
    <property type="evidence" value="ECO:0007669"/>
    <property type="project" value="UniProtKB-UniRule"/>
</dbReference>
<gene>
    <name evidence="7 9" type="primary">hemG</name>
    <name evidence="9" type="ORF">ERS137941_03915</name>
    <name evidence="10" type="ORF">I6I39_06755</name>
</gene>
<dbReference type="NCBIfam" id="NF008316">
    <property type="entry name" value="PRK11104.1"/>
    <property type="match status" value="1"/>
</dbReference>
<comment type="similarity">
    <text evidence="7">Belongs to the HemG family.</text>
</comment>
<comment type="function">
    <text evidence="7">Catalyzes the 6-electron oxidation of protoporphyrinogen IX to form protoporphyrin IX; under anaerobic conditions uses menaquinone as an electron acceptor, under aerobic conditions uses ubiquinone as an electron acceptor.</text>
</comment>
<name>A0A0E1NLX1_YEREN</name>
<dbReference type="KEGG" id="yet:CH48_1971"/>
<dbReference type="PATRIC" id="fig|630.129.peg.3998"/>
<dbReference type="EC" id="1.3.5.3" evidence="7"/>
<dbReference type="PANTHER" id="PTHR38030">
    <property type="entry name" value="PROTOPORPHYRINOGEN IX DEHYDROGENASE [MENAQUINONE]"/>
    <property type="match status" value="1"/>
</dbReference>
<dbReference type="GO" id="GO:0009055">
    <property type="term" value="F:electron transfer activity"/>
    <property type="evidence" value="ECO:0007669"/>
    <property type="project" value="InterPro"/>
</dbReference>
<dbReference type="GO" id="GO:0005886">
    <property type="term" value="C:plasma membrane"/>
    <property type="evidence" value="ECO:0007669"/>
    <property type="project" value="UniProtKB-SubCell"/>
</dbReference>
<comment type="catalytic activity">
    <reaction evidence="7">
        <text>protoporphyrinogen IX + 3 a menaquinone = protoporphyrin IX + 3 a menaquinol</text>
        <dbReference type="Rhea" id="RHEA:27409"/>
        <dbReference type="Rhea" id="RHEA-COMP:9537"/>
        <dbReference type="Rhea" id="RHEA-COMP:9539"/>
        <dbReference type="ChEBI" id="CHEBI:16374"/>
        <dbReference type="ChEBI" id="CHEBI:18151"/>
        <dbReference type="ChEBI" id="CHEBI:57306"/>
        <dbReference type="ChEBI" id="CHEBI:57307"/>
        <dbReference type="EC" id="1.3.5.3"/>
    </reaction>
</comment>
<dbReference type="InterPro" id="IPR052200">
    <property type="entry name" value="Protoporphyrinogen_IX_DH"/>
</dbReference>
<keyword evidence="6 7" id="KW-0627">Porphyrin biosynthesis</keyword>